<sequence length="329" mass="33862">MAIGLSFLRSLRLAPIAALAAGMAFAPAGAALAAQNTISIVVATTPGTGPDILARSVGQQLMARFGTAAVVDNRPGASGNIGADHVARSRPDGATLLVAATTFATNAAVNRTLPYDPIKDFEPVALLGSGTLGLAVPAAFPADTLKAFVAKARAEPGGINYASPGNGTPQHLAMELFKQEAGIDLFHVPFKGAGGAVNDLAGGHVSAMIVPLHTIQPLVNAGKLKVLAVMSAQRAPSLPQVPTFRESGYEKVQVDVWYGLLAPKATPQATIAKLNKEVNEVLKDDDVVASLAKQGIRPEGGSPARMADVLALEIKRWPPVVRAANITAD</sequence>
<keyword evidence="4" id="KW-1185">Reference proteome</keyword>
<dbReference type="EMBL" id="UWPJ01000008">
    <property type="protein sequence ID" value="VCU68700.1"/>
    <property type="molecule type" value="Genomic_DNA"/>
</dbReference>
<dbReference type="Gene3D" id="3.40.190.10">
    <property type="entry name" value="Periplasmic binding protein-like II"/>
    <property type="match status" value="1"/>
</dbReference>
<feature type="signal peptide" evidence="2">
    <location>
        <begin position="1"/>
        <end position="20"/>
    </location>
</feature>
<dbReference type="InterPro" id="IPR042100">
    <property type="entry name" value="Bug_dom1"/>
</dbReference>
<name>A0A3P4AZ02_9BURK</name>
<dbReference type="Gene3D" id="3.40.190.150">
    <property type="entry name" value="Bordetella uptake gene, domain 1"/>
    <property type="match status" value="1"/>
</dbReference>
<dbReference type="RefSeq" id="WP_160142145.1">
    <property type="nucleotide sequence ID" value="NZ_UWPJ01000008.1"/>
</dbReference>
<feature type="chain" id="PRO_5018048902" evidence="2">
    <location>
        <begin position="21"/>
        <end position="329"/>
    </location>
</feature>
<dbReference type="PIRSF" id="PIRSF017082">
    <property type="entry name" value="YflP"/>
    <property type="match status" value="1"/>
</dbReference>
<evidence type="ECO:0000256" key="1">
    <source>
        <dbReference type="ARBA" id="ARBA00006987"/>
    </source>
</evidence>
<dbReference type="PANTHER" id="PTHR42928:SF5">
    <property type="entry name" value="BLR1237 PROTEIN"/>
    <property type="match status" value="1"/>
</dbReference>
<dbReference type="SUPFAM" id="SSF53850">
    <property type="entry name" value="Periplasmic binding protein-like II"/>
    <property type="match status" value="1"/>
</dbReference>
<evidence type="ECO:0000313" key="3">
    <source>
        <dbReference type="EMBL" id="VCU68700.1"/>
    </source>
</evidence>
<evidence type="ECO:0000313" key="4">
    <source>
        <dbReference type="Proteomes" id="UP000277294"/>
    </source>
</evidence>
<proteinExistence type="inferred from homology"/>
<gene>
    <name evidence="3" type="ORF">PIGHUM_00758</name>
</gene>
<reference evidence="3 4" key="1">
    <citation type="submission" date="2018-10" db="EMBL/GenBank/DDBJ databases">
        <authorList>
            <person name="Criscuolo A."/>
        </authorList>
    </citation>
    <scope>NUCLEOTIDE SEQUENCE [LARGE SCALE GENOMIC DNA]</scope>
    <source>
        <strain evidence="3">DnA1</strain>
    </source>
</reference>
<dbReference type="InterPro" id="IPR005064">
    <property type="entry name" value="BUG"/>
</dbReference>
<keyword evidence="3" id="KW-0675">Receptor</keyword>
<dbReference type="OrthoDB" id="8676981at2"/>
<comment type="similarity">
    <text evidence="1">Belongs to the UPF0065 (bug) family.</text>
</comment>
<evidence type="ECO:0000256" key="2">
    <source>
        <dbReference type="SAM" id="SignalP"/>
    </source>
</evidence>
<dbReference type="Pfam" id="PF03401">
    <property type="entry name" value="TctC"/>
    <property type="match status" value="1"/>
</dbReference>
<dbReference type="AlphaFoldDB" id="A0A3P4AZ02"/>
<accession>A0A3P4AZ02</accession>
<keyword evidence="2" id="KW-0732">Signal</keyword>
<protein>
    <submittedName>
        <fullName evidence="3">Tripartite tricarboxylate transporter family receptor</fullName>
    </submittedName>
</protein>
<dbReference type="Proteomes" id="UP000277294">
    <property type="component" value="Unassembled WGS sequence"/>
</dbReference>
<dbReference type="CDD" id="cd13578">
    <property type="entry name" value="PBP2_Bug27"/>
    <property type="match status" value="1"/>
</dbReference>
<dbReference type="PANTHER" id="PTHR42928">
    <property type="entry name" value="TRICARBOXYLATE-BINDING PROTEIN"/>
    <property type="match status" value="1"/>
</dbReference>
<organism evidence="3 4">
    <name type="scientific">Pigmentiphaga humi</name>
    <dbReference type="NCBI Taxonomy" id="2478468"/>
    <lineage>
        <taxon>Bacteria</taxon>
        <taxon>Pseudomonadati</taxon>
        <taxon>Pseudomonadota</taxon>
        <taxon>Betaproteobacteria</taxon>
        <taxon>Burkholderiales</taxon>
        <taxon>Alcaligenaceae</taxon>
        <taxon>Pigmentiphaga</taxon>
    </lineage>
</organism>